<dbReference type="Proteomes" id="UP001075354">
    <property type="component" value="Chromosome 2"/>
</dbReference>
<feature type="region of interest" description="Disordered" evidence="3">
    <location>
        <begin position="409"/>
        <end position="433"/>
    </location>
</feature>
<dbReference type="InterPro" id="IPR024626">
    <property type="entry name" value="Kri1-like_C"/>
</dbReference>
<dbReference type="EMBL" id="JAPTSV010000002">
    <property type="protein sequence ID" value="KAJ1530306.1"/>
    <property type="molecule type" value="Genomic_DNA"/>
</dbReference>
<dbReference type="AlphaFoldDB" id="A0AAV7XYN6"/>
<sequence length="768" mass="90481">MIQYALTVIFHLFYQALKKAIDKDFLEAITSLKTGDPRLYDKKVEFFKSEKTSNPEPGSEKKTEKKQKDKPVYLRDYERKLITERGGELSDDDSDNEHIHQRSLSPSYIEQQKLLKESFKKVLQDDDSEDEGDLLQKKTKTKEEVEKDEEDYIQWLKGEREALPDKETEEKLKPLQNIWNDPSLEEGDKFLRDYFLNKRYLESDNYDGNVSEDDDEDNRLAEFEHKFNFRFEEPDKEFLKRYPRTIENSLRKKDTRRKEKRDAVKQRKEEEKLKKKEELKLLKSLKRKEIIDKIEKIKQITGNDQLGLDPEELEADFDPEEHDRKMRELFNDDYYGGADDAEDEDELNLPPLEEELLDDDNMNWDEWDGTDKVKEFAKEENEANGEGYTDGPHCEDPDFIMDCDYDPNAESQRREVKAGGRQSAREKRKLKRQSRFGRLVRKEKPVFDPKDKTFQQYVDEYYGMDYEDLIGDIPCRFKYRSVVPNNFGLTIEEILAADDKELNQWASIKKTYTIRPEHVEKNEAKIYAQKALNEELKRKILPSLYRQENENMENDGEKTKKKKNKHGQDSNNEEKTGIRFHCDDLTDQTIAENGSSVSKKEEKKKRKADAVDTGESESKKAKKRKRKAVAVEVGECNGTTSVTLNENIEDVKESSETKKKKKKRKTDQNETSEDNNVKESNQASPENTSQPKGKKEKKQRAHEENNQGNKKSKKSFNDKNKYKKNFNKWKKNKNGEDNQETDLSDARLKAYGFNPKQYRNKLKYGPQH</sequence>
<dbReference type="GO" id="GO:0005730">
    <property type="term" value="C:nucleolus"/>
    <property type="evidence" value="ECO:0007669"/>
    <property type="project" value="TreeGrafter"/>
</dbReference>
<evidence type="ECO:0000256" key="3">
    <source>
        <dbReference type="SAM" id="MobiDB-lite"/>
    </source>
</evidence>
<feature type="compositionally biased region" description="Polar residues" evidence="3">
    <location>
        <begin position="637"/>
        <end position="646"/>
    </location>
</feature>
<comment type="similarity">
    <text evidence="1">Belongs to the KRI1 family.</text>
</comment>
<dbReference type="Pfam" id="PF05178">
    <property type="entry name" value="Kri1"/>
    <property type="match status" value="1"/>
</dbReference>
<evidence type="ECO:0000259" key="4">
    <source>
        <dbReference type="Pfam" id="PF12936"/>
    </source>
</evidence>
<feature type="region of interest" description="Disordered" evidence="3">
    <location>
        <begin position="120"/>
        <end position="144"/>
    </location>
</feature>
<dbReference type="PANTHER" id="PTHR14490">
    <property type="entry name" value="ZINC FINGER, ZZ TYPE"/>
    <property type="match status" value="1"/>
</dbReference>
<feature type="region of interest" description="Disordered" evidence="3">
    <location>
        <begin position="84"/>
        <end position="107"/>
    </location>
</feature>
<feature type="region of interest" description="Disordered" evidence="3">
    <location>
        <begin position="47"/>
        <end position="71"/>
    </location>
</feature>
<accession>A0AAV7XYN6</accession>
<feature type="region of interest" description="Disordered" evidence="3">
    <location>
        <begin position="249"/>
        <end position="271"/>
    </location>
</feature>
<feature type="compositionally biased region" description="Polar residues" evidence="3">
    <location>
        <begin position="587"/>
        <end position="597"/>
    </location>
</feature>
<dbReference type="InterPro" id="IPR018034">
    <property type="entry name" value="Kri1"/>
</dbReference>
<evidence type="ECO:0000313" key="5">
    <source>
        <dbReference type="EMBL" id="KAJ1530306.1"/>
    </source>
</evidence>
<feature type="domain" description="Kri1-like C-terminal" evidence="4">
    <location>
        <begin position="452"/>
        <end position="539"/>
    </location>
</feature>
<evidence type="ECO:0000256" key="1">
    <source>
        <dbReference type="ARBA" id="ARBA00007473"/>
    </source>
</evidence>
<organism evidence="5 6">
    <name type="scientific">Megalurothrips usitatus</name>
    <name type="common">bean blossom thrips</name>
    <dbReference type="NCBI Taxonomy" id="439358"/>
    <lineage>
        <taxon>Eukaryota</taxon>
        <taxon>Metazoa</taxon>
        <taxon>Ecdysozoa</taxon>
        <taxon>Arthropoda</taxon>
        <taxon>Hexapoda</taxon>
        <taxon>Insecta</taxon>
        <taxon>Pterygota</taxon>
        <taxon>Neoptera</taxon>
        <taxon>Paraneoptera</taxon>
        <taxon>Thysanoptera</taxon>
        <taxon>Terebrantia</taxon>
        <taxon>Thripoidea</taxon>
        <taxon>Thripidae</taxon>
        <taxon>Megalurothrips</taxon>
    </lineage>
</organism>
<keyword evidence="6" id="KW-1185">Reference proteome</keyword>
<evidence type="ECO:0000256" key="2">
    <source>
        <dbReference type="ARBA" id="ARBA00017294"/>
    </source>
</evidence>
<proteinExistence type="inferred from homology"/>
<comment type="caution">
    <text evidence="5">The sequence shown here is derived from an EMBL/GenBank/DDBJ whole genome shotgun (WGS) entry which is preliminary data.</text>
</comment>
<reference evidence="5" key="1">
    <citation type="submission" date="2022-12" db="EMBL/GenBank/DDBJ databases">
        <title>Chromosome-level genome assembly of the bean flower thrips Megalurothrips usitatus.</title>
        <authorList>
            <person name="Ma L."/>
            <person name="Liu Q."/>
            <person name="Li H."/>
            <person name="Cai W."/>
        </authorList>
    </citation>
    <scope>NUCLEOTIDE SEQUENCE</scope>
    <source>
        <strain evidence="5">Cailab_2022a</strain>
    </source>
</reference>
<feature type="compositionally biased region" description="Basic and acidic residues" evidence="3">
    <location>
        <begin position="566"/>
        <end position="584"/>
    </location>
</feature>
<dbReference type="GO" id="GO:0000447">
    <property type="term" value="P:endonucleolytic cleavage in ITS1 to separate SSU-rRNA from 5.8S rRNA and LSU-rRNA from tricistronic rRNA transcript (SSU-rRNA, 5.8S rRNA, LSU-rRNA)"/>
    <property type="evidence" value="ECO:0007669"/>
    <property type="project" value="TreeGrafter"/>
</dbReference>
<feature type="compositionally biased region" description="Polar residues" evidence="3">
    <location>
        <begin position="678"/>
        <end position="691"/>
    </location>
</feature>
<feature type="compositionally biased region" description="Basic residues" evidence="3">
    <location>
        <begin position="721"/>
        <end position="732"/>
    </location>
</feature>
<dbReference type="GO" id="GO:0030686">
    <property type="term" value="C:90S preribosome"/>
    <property type="evidence" value="ECO:0007669"/>
    <property type="project" value="TreeGrafter"/>
</dbReference>
<feature type="region of interest" description="Disordered" evidence="3">
    <location>
        <begin position="376"/>
        <end position="396"/>
    </location>
</feature>
<dbReference type="PANTHER" id="PTHR14490:SF5">
    <property type="entry name" value="PROTEIN KRI1 HOMOLOG"/>
    <property type="match status" value="1"/>
</dbReference>
<evidence type="ECO:0000313" key="6">
    <source>
        <dbReference type="Proteomes" id="UP001075354"/>
    </source>
</evidence>
<protein>
    <recommendedName>
        <fullName evidence="2">Protein KRI1 homolog</fullName>
    </recommendedName>
</protein>
<dbReference type="Pfam" id="PF12936">
    <property type="entry name" value="Kri1_C"/>
    <property type="match status" value="1"/>
</dbReference>
<name>A0AAV7XYN6_9NEOP</name>
<gene>
    <name evidence="5" type="ORF">ONE63_005225</name>
</gene>
<feature type="region of interest" description="Disordered" evidence="3">
    <location>
        <begin position="543"/>
        <end position="768"/>
    </location>
</feature>